<dbReference type="InterPro" id="IPR054445">
    <property type="entry name" value="T3SS_chaperone_dom"/>
</dbReference>
<comment type="caution">
    <text evidence="2">The sequence shown here is derived from an EMBL/GenBank/DDBJ whole genome shotgun (WGS) entry which is preliminary data.</text>
</comment>
<reference evidence="2 3" key="1">
    <citation type="journal article" date="2019" name="Int. J. Syst. Evol. Microbiol.">
        <title>The Global Catalogue of Microorganisms (GCM) 10K type strain sequencing project: providing services to taxonomists for standard genome sequencing and annotation.</title>
        <authorList>
            <consortium name="The Broad Institute Genomics Platform"/>
            <consortium name="The Broad Institute Genome Sequencing Center for Infectious Disease"/>
            <person name="Wu L."/>
            <person name="Ma J."/>
        </authorList>
    </citation>
    <scope>NUCLEOTIDE SEQUENCE [LARGE SCALE GENOMIC DNA]</scope>
    <source>
        <strain evidence="2 3">JCM 11896</strain>
    </source>
</reference>
<sequence>MPAGWPANRFIVAQSWWIASQLVRRHPELTIIETKPEFTAHDNLALVDSIAAPCSRDAVLEIDRNGSLGRSSEPESPSMTWREVFEAGDPFELLTRLEVTAGLTPPTETPRSGRKAVSYRLISRLLSTTLNDRRPLQVRSGYLQTFQMGSGCWPQLGDFPGVAEKLRDVRLDDVDGQAGYRFWMLEHDRLLVAVLDTDACLYLADGSSTDVYKRYRRTGSVTRTLGDALGQFLG</sequence>
<feature type="domain" description="T3SS peptide-binding chaperone" evidence="1">
    <location>
        <begin position="13"/>
        <end position="232"/>
    </location>
</feature>
<dbReference type="Pfam" id="PF22553">
    <property type="entry name" value="TY-Chap2"/>
    <property type="match status" value="1"/>
</dbReference>
<evidence type="ECO:0000259" key="1">
    <source>
        <dbReference type="Pfam" id="PF22553"/>
    </source>
</evidence>
<evidence type="ECO:0000313" key="2">
    <source>
        <dbReference type="EMBL" id="GAA1383884.1"/>
    </source>
</evidence>
<organism evidence="2 3">
    <name type="scientific">Pseudonocardia kongjuensis</name>
    <dbReference type="NCBI Taxonomy" id="102227"/>
    <lineage>
        <taxon>Bacteria</taxon>
        <taxon>Bacillati</taxon>
        <taxon>Actinomycetota</taxon>
        <taxon>Actinomycetes</taxon>
        <taxon>Pseudonocardiales</taxon>
        <taxon>Pseudonocardiaceae</taxon>
        <taxon>Pseudonocardia</taxon>
    </lineage>
</organism>
<dbReference type="EMBL" id="BAAAJK010000005">
    <property type="protein sequence ID" value="GAA1383884.1"/>
    <property type="molecule type" value="Genomic_DNA"/>
</dbReference>
<dbReference type="Proteomes" id="UP001501414">
    <property type="component" value="Unassembled WGS sequence"/>
</dbReference>
<protein>
    <recommendedName>
        <fullName evidence="1">T3SS peptide-binding chaperone domain-containing protein</fullName>
    </recommendedName>
</protein>
<proteinExistence type="predicted"/>
<name>A0ABN1XKZ0_9PSEU</name>
<keyword evidence="3" id="KW-1185">Reference proteome</keyword>
<evidence type="ECO:0000313" key="3">
    <source>
        <dbReference type="Proteomes" id="UP001501414"/>
    </source>
</evidence>
<gene>
    <name evidence="2" type="ORF">GCM10009613_13900</name>
</gene>
<accession>A0ABN1XKZ0</accession>